<feature type="signal peptide" evidence="2">
    <location>
        <begin position="1"/>
        <end position="20"/>
    </location>
</feature>
<keyword evidence="1" id="KW-0812">Transmembrane</keyword>
<feature type="transmembrane region" description="Helical" evidence="1">
    <location>
        <begin position="85"/>
        <end position="106"/>
    </location>
</feature>
<accession>A0A7S2EY63</accession>
<dbReference type="GO" id="GO:0016020">
    <property type="term" value="C:membrane"/>
    <property type="evidence" value="ECO:0007669"/>
    <property type="project" value="TreeGrafter"/>
</dbReference>
<dbReference type="Pfam" id="PF06966">
    <property type="entry name" value="DUF1295"/>
    <property type="match status" value="1"/>
</dbReference>
<gene>
    <name evidence="3" type="ORF">OSIN01602_LOCUS22799</name>
</gene>
<evidence type="ECO:0000256" key="2">
    <source>
        <dbReference type="SAM" id="SignalP"/>
    </source>
</evidence>
<organism evidence="3">
    <name type="scientific">Trieres chinensis</name>
    <name type="common">Marine centric diatom</name>
    <name type="synonym">Odontella sinensis</name>
    <dbReference type="NCBI Taxonomy" id="1514140"/>
    <lineage>
        <taxon>Eukaryota</taxon>
        <taxon>Sar</taxon>
        <taxon>Stramenopiles</taxon>
        <taxon>Ochrophyta</taxon>
        <taxon>Bacillariophyta</taxon>
        <taxon>Mediophyceae</taxon>
        <taxon>Biddulphiophycidae</taxon>
        <taxon>Eupodiscales</taxon>
        <taxon>Parodontellaceae</taxon>
        <taxon>Trieres</taxon>
    </lineage>
</organism>
<feature type="transmembrane region" description="Helical" evidence="1">
    <location>
        <begin position="146"/>
        <end position="165"/>
    </location>
</feature>
<reference evidence="3" key="1">
    <citation type="submission" date="2021-01" db="EMBL/GenBank/DDBJ databases">
        <authorList>
            <person name="Corre E."/>
            <person name="Pelletier E."/>
            <person name="Niang G."/>
            <person name="Scheremetjew M."/>
            <person name="Finn R."/>
            <person name="Kale V."/>
            <person name="Holt S."/>
            <person name="Cochrane G."/>
            <person name="Meng A."/>
            <person name="Brown T."/>
            <person name="Cohen L."/>
        </authorList>
    </citation>
    <scope>NUCLEOTIDE SEQUENCE</scope>
    <source>
        <strain evidence="3">Grunow 1884</strain>
    </source>
</reference>
<name>A0A7S2EY63_TRICV</name>
<feature type="transmembrane region" description="Helical" evidence="1">
    <location>
        <begin position="186"/>
        <end position="203"/>
    </location>
</feature>
<keyword evidence="2" id="KW-0732">Signal</keyword>
<feature type="transmembrane region" description="Helical" evidence="1">
    <location>
        <begin position="302"/>
        <end position="321"/>
    </location>
</feature>
<evidence type="ECO:0000313" key="3">
    <source>
        <dbReference type="EMBL" id="CAD9362477.1"/>
    </source>
</evidence>
<evidence type="ECO:0000256" key="1">
    <source>
        <dbReference type="SAM" id="Phobius"/>
    </source>
</evidence>
<dbReference type="PANTHER" id="PTHR32251:SF15">
    <property type="entry name" value="3-OXO-5-ALPHA-STEROID 4-DEHYDROGENASE (DUF1295)"/>
    <property type="match status" value="1"/>
</dbReference>
<protein>
    <recommendedName>
        <fullName evidence="4">Steroid 5-alpha reductase C-terminal domain-containing protein</fullName>
    </recommendedName>
</protein>
<feature type="chain" id="PRO_5030892108" description="Steroid 5-alpha reductase C-terminal domain-containing protein" evidence="2">
    <location>
        <begin position="21"/>
        <end position="353"/>
    </location>
</feature>
<dbReference type="PROSITE" id="PS50244">
    <property type="entry name" value="S5A_REDUCTASE"/>
    <property type="match status" value="1"/>
</dbReference>
<dbReference type="AlphaFoldDB" id="A0A7S2EY63"/>
<dbReference type="Gene3D" id="1.20.120.1630">
    <property type="match status" value="1"/>
</dbReference>
<dbReference type="InterPro" id="IPR010721">
    <property type="entry name" value="UstE-like"/>
</dbReference>
<dbReference type="PANTHER" id="PTHR32251">
    <property type="entry name" value="3-OXO-5-ALPHA-STEROID 4-DEHYDROGENASE"/>
    <property type="match status" value="1"/>
</dbReference>
<evidence type="ECO:0008006" key="4">
    <source>
        <dbReference type="Google" id="ProtNLM"/>
    </source>
</evidence>
<dbReference type="EMBL" id="HBGO01039346">
    <property type="protein sequence ID" value="CAD9362477.1"/>
    <property type="molecule type" value="Transcribed_RNA"/>
</dbReference>
<keyword evidence="1" id="KW-1133">Transmembrane helix</keyword>
<sequence length="353" mass="36696">MRAWGTALLLLLGSAAYVNGFTTPALLQPAAASQRSKLPTVAELNGPFGKNALAVRGDVSSSLSMSLGPVCVASAVSSALTSGPYVKALGALAAVAASVVVPLTLIRQAYSFSVGYGYSVAAMSLALLCSFGVSSGSLLAAPTAPAILAVTSLAYGVRLGSFLLWREFTVPSKSEQLKEFDKSPRPARVPFASAVSLFYAFMASPALCALRGGAEALVPPMAFLRNAGVGLALAGFVVESVADQHKLAVKAQYSDSDDGTQFVGPTGGLYRLCRHPNYLGEVMFWAGLYLGGLPSFGKNLLAWAAATLGFYGIFGIMTGATKRLDEKQAEKYDGQLAYKAWRGDVKGALLPSL</sequence>
<feature type="transmembrane region" description="Helical" evidence="1">
    <location>
        <begin position="118"/>
        <end position="140"/>
    </location>
</feature>
<keyword evidence="1" id="KW-0472">Membrane</keyword>
<proteinExistence type="predicted"/>